<reference evidence="3" key="2">
    <citation type="submission" date="2025-09" db="UniProtKB">
        <authorList>
            <consortium name="Ensembl"/>
        </authorList>
    </citation>
    <scope>IDENTIFICATION</scope>
</reference>
<evidence type="ECO:0000313" key="3">
    <source>
        <dbReference type="Ensembl" id="ENSNBRP00000014881.1"/>
    </source>
</evidence>
<dbReference type="Proteomes" id="UP000261580">
    <property type="component" value="Unassembled WGS sequence"/>
</dbReference>
<dbReference type="InterPro" id="IPR004114">
    <property type="entry name" value="THUMP_dom"/>
</dbReference>
<dbReference type="Ensembl" id="ENSNBRT00000015289.1">
    <property type="protein sequence ID" value="ENSNBRP00000014881.1"/>
    <property type="gene ID" value="ENSNBRG00000011526.1"/>
</dbReference>
<organism evidence="3 4">
    <name type="scientific">Neolamprologus brichardi</name>
    <name type="common">Fairy cichlid</name>
    <name type="synonym">Lamprologus brichardi</name>
    <dbReference type="NCBI Taxonomy" id="32507"/>
    <lineage>
        <taxon>Eukaryota</taxon>
        <taxon>Metazoa</taxon>
        <taxon>Chordata</taxon>
        <taxon>Craniata</taxon>
        <taxon>Vertebrata</taxon>
        <taxon>Euteleostomi</taxon>
        <taxon>Actinopterygii</taxon>
        <taxon>Neopterygii</taxon>
        <taxon>Teleostei</taxon>
        <taxon>Neoteleostei</taxon>
        <taxon>Acanthomorphata</taxon>
        <taxon>Ovalentaria</taxon>
        <taxon>Cichlomorphae</taxon>
        <taxon>Cichliformes</taxon>
        <taxon>Cichlidae</taxon>
        <taxon>African cichlids</taxon>
        <taxon>Pseudocrenilabrinae</taxon>
        <taxon>Lamprologini</taxon>
        <taxon>Neolamprologus</taxon>
    </lineage>
</organism>
<dbReference type="PANTHER" id="PTHR14911">
    <property type="entry name" value="THUMP DOMAIN-CONTAINING"/>
    <property type="match status" value="1"/>
</dbReference>
<dbReference type="AlphaFoldDB" id="A0A3Q4GZZ2"/>
<evidence type="ECO:0000256" key="1">
    <source>
        <dbReference type="PROSITE-ProRule" id="PRU00529"/>
    </source>
</evidence>
<dbReference type="GO" id="GO:0003723">
    <property type="term" value="F:RNA binding"/>
    <property type="evidence" value="ECO:0007669"/>
    <property type="project" value="UniProtKB-UniRule"/>
</dbReference>
<proteinExistence type="predicted"/>
<accession>A0A3Q4GZZ2</accession>
<name>A0A3Q4GZZ2_NEOBR</name>
<keyword evidence="4" id="KW-1185">Reference proteome</keyword>
<dbReference type="Gene3D" id="3.30.2130.30">
    <property type="match status" value="1"/>
</dbReference>
<feature type="domain" description="THUMP" evidence="2">
    <location>
        <begin position="1"/>
        <end position="64"/>
    </location>
</feature>
<protein>
    <recommendedName>
        <fullName evidence="2">THUMP domain-containing protein</fullName>
    </recommendedName>
</protein>
<dbReference type="PROSITE" id="PS51165">
    <property type="entry name" value="THUMP"/>
    <property type="match status" value="1"/>
</dbReference>
<keyword evidence="1" id="KW-0694">RNA-binding</keyword>
<dbReference type="STRING" id="32507.ENSNBRP00000014881"/>
<dbReference type="GeneTree" id="ENSGT00530000063557"/>
<evidence type="ECO:0000259" key="2">
    <source>
        <dbReference type="PROSITE" id="PS51165"/>
    </source>
</evidence>
<dbReference type="GO" id="GO:0016423">
    <property type="term" value="F:tRNA (guanine) methyltransferase activity"/>
    <property type="evidence" value="ECO:0007669"/>
    <property type="project" value="TreeGrafter"/>
</dbReference>
<evidence type="ECO:0000313" key="4">
    <source>
        <dbReference type="Proteomes" id="UP000261580"/>
    </source>
</evidence>
<dbReference type="Bgee" id="ENSNBRG00000011526">
    <property type="expression patterns" value="Expressed in blood and 4 other cell types or tissues"/>
</dbReference>
<dbReference type="OMA" id="FCACCRL"/>
<dbReference type="SUPFAM" id="SSF143437">
    <property type="entry name" value="THUMP domain-like"/>
    <property type="match status" value="1"/>
</dbReference>
<dbReference type="PANTHER" id="PTHR14911:SF1">
    <property type="entry name" value="THUMP DOMAIN-CONTAINING PROTEIN 2"/>
    <property type="match status" value="1"/>
</dbReference>
<sequence>KQTFRFSGYVQKNVCVYFRVKQEVSRVIGAGLSRLLGWKADLKNPQLEINVHLSDDYCLLGIPLTRLPLANRSYIKTTGLRSTTAWAMASLAHIQVYILLYTQLFCACCRLWFVC</sequence>
<dbReference type="GO" id="GO:0030488">
    <property type="term" value="P:tRNA methylation"/>
    <property type="evidence" value="ECO:0007669"/>
    <property type="project" value="TreeGrafter"/>
</dbReference>
<dbReference type="Pfam" id="PF02926">
    <property type="entry name" value="THUMP"/>
    <property type="match status" value="1"/>
</dbReference>
<reference evidence="3" key="1">
    <citation type="submission" date="2025-08" db="UniProtKB">
        <authorList>
            <consortium name="Ensembl"/>
        </authorList>
    </citation>
    <scope>IDENTIFICATION</scope>
</reference>